<reference evidence="1 2" key="1">
    <citation type="journal article" date="2019" name="Anaerobe">
        <title>Detection of Robinsoniella peoriensis in multiple bone samples of a trauma patient.</title>
        <authorList>
            <person name="Schrottner P."/>
            <person name="Hartwich K."/>
            <person name="Bunk B."/>
            <person name="Schober I."/>
            <person name="Helbig S."/>
            <person name="Rudolph W.W."/>
            <person name="Gunzer F."/>
        </authorList>
    </citation>
    <scope>NUCLEOTIDE SEQUENCE [LARGE SCALE GENOMIC DNA]</scope>
    <source>
        <strain evidence="1 2">DSM 106044</strain>
    </source>
</reference>
<dbReference type="Proteomes" id="UP000306509">
    <property type="component" value="Unassembled WGS sequence"/>
</dbReference>
<evidence type="ECO:0000313" key="1">
    <source>
        <dbReference type="EMBL" id="TLD00566.1"/>
    </source>
</evidence>
<dbReference type="NCBIfam" id="NF041770">
    <property type="entry name" value="CFI_box_CTERM"/>
    <property type="match status" value="1"/>
</dbReference>
<organism evidence="1 2">
    <name type="scientific">Robinsoniella peoriensis</name>
    <dbReference type="NCBI Taxonomy" id="180332"/>
    <lineage>
        <taxon>Bacteria</taxon>
        <taxon>Bacillati</taxon>
        <taxon>Bacillota</taxon>
        <taxon>Clostridia</taxon>
        <taxon>Lachnospirales</taxon>
        <taxon>Lachnospiraceae</taxon>
        <taxon>Robinsoniella</taxon>
    </lineage>
</organism>
<proteinExistence type="predicted"/>
<dbReference type="EMBL" id="QGQD01000053">
    <property type="protein sequence ID" value="TLD00566.1"/>
    <property type="molecule type" value="Genomic_DNA"/>
</dbReference>
<protein>
    <submittedName>
        <fullName evidence="1">Uncharacterized protein</fullName>
    </submittedName>
</protein>
<accession>A0A4U8QFN7</accession>
<evidence type="ECO:0000313" key="2">
    <source>
        <dbReference type="Proteomes" id="UP000306509"/>
    </source>
</evidence>
<comment type="caution">
    <text evidence="1">The sequence shown here is derived from an EMBL/GenBank/DDBJ whole genome shotgun (WGS) entry which is preliminary data.</text>
</comment>
<gene>
    <name evidence="1" type="ORF">DSM106044_02604</name>
</gene>
<keyword evidence="2" id="KW-1185">Reference proteome</keyword>
<dbReference type="STRING" id="180332.GCA_000797495_05473"/>
<dbReference type="AlphaFoldDB" id="A0A4U8QFN7"/>
<dbReference type="RefSeq" id="WP_083267386.1">
    <property type="nucleotide sequence ID" value="NZ_CABMJZ010000061.1"/>
</dbReference>
<dbReference type="OrthoDB" id="583109at2"/>
<sequence length="256" mass="30160">MNYYTVGIEGMPRLLLEIEDPLGNFRKKLYPAAFKNYFEKNMVTFQAIENGYQDVVDKDQFLSNMANALVETADEKIQAQGKKNNQEKLLMDYNLYMAVYVLPAILEFHGESSKPLTEKLLAGWKEHFPKTNIQAATYEHIEHGFHRKFCYITTAVCETFGKPDDCYELTILRNYRDGYLMDQPEGEEIIKEYYDVAPTIVKHINKNPDKSSIYQGVWDKYLHPCIQMIEDNKNEECKELYIQMVRDLQTEYFYNR</sequence>
<dbReference type="InterPro" id="IPR049886">
    <property type="entry name" value="CFI_box_CTERM_dom"/>
</dbReference>
<name>A0A4U8QFN7_9FIRM</name>